<accession>A0AAW3DB22</accession>
<evidence type="ECO:0000256" key="1">
    <source>
        <dbReference type="SAM" id="Phobius"/>
    </source>
</evidence>
<feature type="transmembrane region" description="Helical" evidence="1">
    <location>
        <begin position="48"/>
        <end position="69"/>
    </location>
</feature>
<sequence length="78" mass="9371">MSTKNNNQSFKFKIFDTIYNFLIYPLLTLFYFIWIFYFYSAFNVEINFISFIGASLVYFIPIGFLGYFIGIKILKKKN</sequence>
<feature type="transmembrane region" description="Helical" evidence="1">
    <location>
        <begin position="21"/>
        <end position="42"/>
    </location>
</feature>
<dbReference type="EMBL" id="JOUE01000005">
    <property type="protein sequence ID" value="KFJ43057.1"/>
    <property type="molecule type" value="Genomic_DNA"/>
</dbReference>
<organism evidence="2 3">
    <name type="scientific">Francisella philomiragia</name>
    <dbReference type="NCBI Taxonomy" id="28110"/>
    <lineage>
        <taxon>Bacteria</taxon>
        <taxon>Pseudomonadati</taxon>
        <taxon>Pseudomonadota</taxon>
        <taxon>Gammaproteobacteria</taxon>
        <taxon>Thiotrichales</taxon>
        <taxon>Francisellaceae</taxon>
        <taxon>Francisella</taxon>
    </lineage>
</organism>
<comment type="caution">
    <text evidence="2">The sequence shown here is derived from an EMBL/GenBank/DDBJ whole genome shotgun (WGS) entry which is preliminary data.</text>
</comment>
<evidence type="ECO:0000313" key="3">
    <source>
        <dbReference type="Proteomes" id="UP000029117"/>
    </source>
</evidence>
<keyword evidence="1" id="KW-0812">Transmembrane</keyword>
<dbReference type="Proteomes" id="UP000029117">
    <property type="component" value="Unassembled WGS sequence"/>
</dbReference>
<protein>
    <submittedName>
        <fullName evidence="2">Membrane protein</fullName>
    </submittedName>
</protein>
<evidence type="ECO:0000313" key="2">
    <source>
        <dbReference type="EMBL" id="KFJ43057.1"/>
    </source>
</evidence>
<reference evidence="2 3" key="1">
    <citation type="submission" date="2014-04" db="EMBL/GenBank/DDBJ databases">
        <authorList>
            <person name="Bishop-Lilly K.A."/>
            <person name="Broomall S.M."/>
            <person name="Chain P.S."/>
            <person name="Chertkov O."/>
            <person name="Coyne S.R."/>
            <person name="Daligault H.E."/>
            <person name="Davenport K.W."/>
            <person name="Erkkila T."/>
            <person name="Frey K.G."/>
            <person name="Gibbons H.S."/>
            <person name="Gu W."/>
            <person name="Jaissle J."/>
            <person name="Johnson S.L."/>
            <person name="Koroleva G.I."/>
            <person name="Ladner J.T."/>
            <person name="Lo C.-C."/>
            <person name="Minogue T.D."/>
            <person name="Munk C."/>
            <person name="Palacios G.F."/>
            <person name="Redden C.L."/>
            <person name="Rosenzweig C.N."/>
            <person name="Scholz M.B."/>
            <person name="Teshima H."/>
            <person name="Xu Y."/>
        </authorList>
    </citation>
    <scope>NUCLEOTIDE SEQUENCE [LARGE SCALE GENOMIC DNA]</scope>
    <source>
        <strain evidence="2 3">FAJ</strain>
    </source>
</reference>
<dbReference type="KEGG" id="fpm:LA56_1872"/>
<name>A0AAW3DB22_9GAMM</name>
<keyword evidence="1" id="KW-0472">Membrane</keyword>
<gene>
    <name evidence="2" type="ORF">DR78_1971</name>
</gene>
<dbReference type="AlphaFoldDB" id="A0AAW3DB22"/>
<proteinExistence type="predicted"/>
<keyword evidence="1" id="KW-1133">Transmembrane helix</keyword>